<evidence type="ECO:0000313" key="1">
    <source>
        <dbReference type="EMBL" id="CAE0728760.1"/>
    </source>
</evidence>
<accession>A0A7S4EQ93</accession>
<sequence length="103" mass="11933">MGAETNTTLCYATLRYVIQTTTQHNTTQHDTTPGTTVENHNAMHCGAVCHARTILIRFNWIRFQLFIDALPRRDKTATRQQLYGELLWRDLQLNGTTRDQREA</sequence>
<dbReference type="EMBL" id="HBIX01032731">
    <property type="protein sequence ID" value="CAE0728760.1"/>
    <property type="molecule type" value="Transcribed_RNA"/>
</dbReference>
<protein>
    <submittedName>
        <fullName evidence="1">Uncharacterized protein</fullName>
    </submittedName>
</protein>
<gene>
    <name evidence="1" type="ORF">PAUS00366_LOCUS21544</name>
</gene>
<proteinExistence type="predicted"/>
<dbReference type="AlphaFoldDB" id="A0A7S4EQ93"/>
<name>A0A7S4EQ93_9STRA</name>
<reference evidence="1" key="1">
    <citation type="submission" date="2021-01" db="EMBL/GenBank/DDBJ databases">
        <authorList>
            <person name="Corre E."/>
            <person name="Pelletier E."/>
            <person name="Niang G."/>
            <person name="Scheremetjew M."/>
            <person name="Finn R."/>
            <person name="Kale V."/>
            <person name="Holt S."/>
            <person name="Cochrane G."/>
            <person name="Meng A."/>
            <person name="Brown T."/>
            <person name="Cohen L."/>
        </authorList>
    </citation>
    <scope>NUCLEOTIDE SEQUENCE</scope>
    <source>
        <strain evidence="1">10249 10 AB</strain>
    </source>
</reference>
<organism evidence="1">
    <name type="scientific">Pseudo-nitzschia australis</name>
    <dbReference type="NCBI Taxonomy" id="44445"/>
    <lineage>
        <taxon>Eukaryota</taxon>
        <taxon>Sar</taxon>
        <taxon>Stramenopiles</taxon>
        <taxon>Ochrophyta</taxon>
        <taxon>Bacillariophyta</taxon>
        <taxon>Bacillariophyceae</taxon>
        <taxon>Bacillariophycidae</taxon>
        <taxon>Bacillariales</taxon>
        <taxon>Bacillariaceae</taxon>
        <taxon>Pseudo-nitzschia</taxon>
    </lineage>
</organism>